<organism evidence="1 2">
    <name type="scientific">Lichenicola cladoniae</name>
    <dbReference type="NCBI Taxonomy" id="1484109"/>
    <lineage>
        <taxon>Bacteria</taxon>
        <taxon>Pseudomonadati</taxon>
        <taxon>Pseudomonadota</taxon>
        <taxon>Alphaproteobacteria</taxon>
        <taxon>Acetobacterales</taxon>
        <taxon>Acetobacteraceae</taxon>
        <taxon>Lichenicola</taxon>
    </lineage>
</organism>
<gene>
    <name evidence="1" type="ORF">HN018_01830</name>
</gene>
<dbReference type="Gene3D" id="2.60.120.620">
    <property type="entry name" value="q2cbj1_9rhob like domain"/>
    <property type="match status" value="1"/>
</dbReference>
<evidence type="ECO:0000313" key="2">
    <source>
        <dbReference type="Proteomes" id="UP000500767"/>
    </source>
</evidence>
<dbReference type="KEGG" id="lck:HN018_01830"/>
<dbReference type="EMBL" id="CP053708">
    <property type="protein sequence ID" value="QKE88953.1"/>
    <property type="molecule type" value="Genomic_DNA"/>
</dbReference>
<name>A0A6M8H8U6_9PROT</name>
<protein>
    <submittedName>
        <fullName evidence="1">2OG-Fe(II) oxygenase</fullName>
    </submittedName>
</protein>
<evidence type="ECO:0000313" key="1">
    <source>
        <dbReference type="EMBL" id="QKE88953.1"/>
    </source>
</evidence>
<keyword evidence="2" id="KW-1185">Reference proteome</keyword>
<dbReference type="AlphaFoldDB" id="A0A6M8H8U6"/>
<sequence>MSIALTLTSADRIAAAIAQSEPRPYPFRHWLLTEILPPDLCRHFAAWPQAHDAPVASGRRETVNPTRQFLDMAAMARDPCAADLGRAFESAYTRSAIASLSGAKLDGTHLRIEHAIDRDGFWLEPHTDIGAKRLTLLVFLSDAPGCTNWGTDLYDGRGRPVARADARVNSGLLFVPGKDTWHGFEKRPIRGMRRTLIVNYVDDTWKARHELLHGAIGAGVREQAPRRLHTAP</sequence>
<reference evidence="1 2" key="1">
    <citation type="journal article" date="2014" name="World J. Microbiol. Biotechnol.">
        <title>Biodiversity and physiological characteristics of Antarctic and Arctic lichens-associated bacteria.</title>
        <authorList>
            <person name="Lee Y.M."/>
            <person name="Kim E.H."/>
            <person name="Lee H.K."/>
            <person name="Hong S.G."/>
        </authorList>
    </citation>
    <scope>NUCLEOTIDE SEQUENCE [LARGE SCALE GENOMIC DNA]</scope>
    <source>
        <strain evidence="1 2">PAMC 26569</strain>
    </source>
</reference>
<dbReference type="RefSeq" id="WP_171836113.1">
    <property type="nucleotide sequence ID" value="NZ_CP053708.1"/>
</dbReference>
<accession>A0A6M8H8U6</accession>
<dbReference type="Proteomes" id="UP000500767">
    <property type="component" value="Chromosome"/>
</dbReference>
<proteinExistence type="predicted"/>